<dbReference type="InterPro" id="IPR024523">
    <property type="entry name" value="DUF3793"/>
</dbReference>
<protein>
    <submittedName>
        <fullName evidence="1">DUF3793 family protein</fullName>
    </submittedName>
</protein>
<proteinExistence type="predicted"/>
<name>A0AAE3DJU9_9FIRM</name>
<reference evidence="1" key="1">
    <citation type="submission" date="2021-10" db="EMBL/GenBank/DDBJ databases">
        <title>Anaerobic single-cell dispensing facilitates the cultivation of human gut bacteria.</title>
        <authorList>
            <person name="Afrizal A."/>
        </authorList>
    </citation>
    <scope>NUCLEOTIDE SEQUENCE</scope>
    <source>
        <strain evidence="1">CLA-AA-H274</strain>
    </source>
</reference>
<comment type="caution">
    <text evidence="1">The sequence shown here is derived from an EMBL/GenBank/DDBJ whole genome shotgun (WGS) entry which is preliminary data.</text>
</comment>
<keyword evidence="2" id="KW-1185">Reference proteome</keyword>
<dbReference type="AlphaFoldDB" id="A0AAE3DJU9"/>
<dbReference type="RefSeq" id="WP_308451127.1">
    <property type="nucleotide sequence ID" value="NZ_JAJEPU010000014.1"/>
</dbReference>
<evidence type="ECO:0000313" key="2">
    <source>
        <dbReference type="Proteomes" id="UP001198962"/>
    </source>
</evidence>
<dbReference type="Pfam" id="PF12672">
    <property type="entry name" value="DUF3793"/>
    <property type="match status" value="1"/>
</dbReference>
<organism evidence="1 2">
    <name type="scientific">Brotaphodocola catenula</name>
    <dbReference type="NCBI Taxonomy" id="2885361"/>
    <lineage>
        <taxon>Bacteria</taxon>
        <taxon>Bacillati</taxon>
        <taxon>Bacillota</taxon>
        <taxon>Clostridia</taxon>
        <taxon>Lachnospirales</taxon>
        <taxon>Lachnospiraceae</taxon>
        <taxon>Brotaphodocola</taxon>
    </lineage>
</organism>
<gene>
    <name evidence="1" type="ORF">LKD32_06385</name>
</gene>
<dbReference type="Proteomes" id="UP001198962">
    <property type="component" value="Unassembled WGS sequence"/>
</dbReference>
<accession>A0AAE3DJU9</accession>
<dbReference type="EMBL" id="JAJEPU010000014">
    <property type="protein sequence ID" value="MCC2164507.1"/>
    <property type="molecule type" value="Genomic_DNA"/>
</dbReference>
<evidence type="ECO:0000313" key="1">
    <source>
        <dbReference type="EMBL" id="MCC2164507.1"/>
    </source>
</evidence>
<sequence length="196" mass="22825">MPVETMLSFLNNCTPEAKLGFQVVTQCAPVLKGVKMSNLISVKQGSWLKIRAYLKRSRIVCVPLYSDGVKEVLFLYRFDRLRTHLCQEKIRKFLYRYGYTCFDVGSVLKRLRERYRLYAQARGEFPHELGVLLEYPLEDVEGFIENAGQNSLASRYWKVYHNPQEAERTFRVYDEAKEQAMQEIMNGYALGQVAVS</sequence>